<keyword evidence="4" id="KW-0234">DNA repair</keyword>
<dbReference type="OrthoDB" id="10263226at2759"/>
<dbReference type="GO" id="GO:0016887">
    <property type="term" value="F:ATP hydrolysis activity"/>
    <property type="evidence" value="ECO:0007669"/>
    <property type="project" value="InterPro"/>
</dbReference>
<dbReference type="Pfam" id="PF13589">
    <property type="entry name" value="HATPase_c_3"/>
    <property type="match status" value="1"/>
</dbReference>
<evidence type="ECO:0000256" key="2">
    <source>
        <dbReference type="ARBA" id="ARBA00006082"/>
    </source>
</evidence>
<dbReference type="NCBIfam" id="TIGR00585">
    <property type="entry name" value="mutl"/>
    <property type="match status" value="1"/>
</dbReference>
<dbReference type="SMART" id="SM01340">
    <property type="entry name" value="DNA_mis_repair"/>
    <property type="match status" value="1"/>
</dbReference>
<dbReference type="InterPro" id="IPR032189">
    <property type="entry name" value="Mlh1_C"/>
</dbReference>
<dbReference type="SUPFAM" id="SSF54211">
    <property type="entry name" value="Ribosomal protein S5 domain 2-like"/>
    <property type="match status" value="1"/>
</dbReference>
<dbReference type="EMBL" id="JH992971">
    <property type="protein sequence ID" value="EKX53042.1"/>
    <property type="molecule type" value="Genomic_DNA"/>
</dbReference>
<evidence type="ECO:0000256" key="4">
    <source>
        <dbReference type="ARBA" id="ARBA00023204"/>
    </source>
</evidence>
<dbReference type="STRING" id="905079.L1JXF0"/>
<dbReference type="GO" id="GO:0006298">
    <property type="term" value="P:mismatch repair"/>
    <property type="evidence" value="ECO:0007669"/>
    <property type="project" value="InterPro"/>
</dbReference>
<reference evidence="8" key="1">
    <citation type="journal article" date="2012" name="Nature">
        <title>Algal genomes reveal evolutionary mosaicism and the fate of nucleomorphs.</title>
        <authorList>
            <consortium name="DOE Joint Genome Institute"/>
            <person name="Curtis B.A."/>
            <person name="Tanifuji G."/>
            <person name="Burki F."/>
            <person name="Gruber A."/>
            <person name="Irimia M."/>
            <person name="Maruyama S."/>
            <person name="Arias M.C."/>
            <person name="Ball S.G."/>
            <person name="Gile G.H."/>
            <person name="Hirakawa Y."/>
            <person name="Hopkins J.F."/>
            <person name="Kuo A."/>
            <person name="Rensing S.A."/>
            <person name="Schmutz J."/>
            <person name="Symeonidi A."/>
            <person name="Elias M."/>
            <person name="Eveleigh R.J."/>
            <person name="Herman E.K."/>
            <person name="Klute M.J."/>
            <person name="Nakayama T."/>
            <person name="Obornik M."/>
            <person name="Reyes-Prieto A."/>
            <person name="Armbrust E.V."/>
            <person name="Aves S.J."/>
            <person name="Beiko R.G."/>
            <person name="Coutinho P."/>
            <person name="Dacks J.B."/>
            <person name="Durnford D.G."/>
            <person name="Fast N.M."/>
            <person name="Green B.R."/>
            <person name="Grisdale C.J."/>
            <person name="Hempel F."/>
            <person name="Henrissat B."/>
            <person name="Hoppner M.P."/>
            <person name="Ishida K."/>
            <person name="Kim E."/>
            <person name="Koreny L."/>
            <person name="Kroth P.G."/>
            <person name="Liu Y."/>
            <person name="Malik S.B."/>
            <person name="Maier U.G."/>
            <person name="McRose D."/>
            <person name="Mock T."/>
            <person name="Neilson J.A."/>
            <person name="Onodera N.T."/>
            <person name="Poole A.M."/>
            <person name="Pritham E.J."/>
            <person name="Richards T.A."/>
            <person name="Rocap G."/>
            <person name="Roy S.W."/>
            <person name="Sarai C."/>
            <person name="Schaack S."/>
            <person name="Shirato S."/>
            <person name="Slamovits C.H."/>
            <person name="Spencer D.F."/>
            <person name="Suzuki S."/>
            <person name="Worden A.Z."/>
            <person name="Zauner S."/>
            <person name="Barry K."/>
            <person name="Bell C."/>
            <person name="Bharti A.K."/>
            <person name="Crow J.A."/>
            <person name="Grimwood J."/>
            <person name="Kramer R."/>
            <person name="Lindquist E."/>
            <person name="Lucas S."/>
            <person name="Salamov A."/>
            <person name="McFadden G.I."/>
            <person name="Lane C.E."/>
            <person name="Keeling P.J."/>
            <person name="Gray M.W."/>
            <person name="Grigoriev I.V."/>
            <person name="Archibald J.M."/>
        </authorList>
    </citation>
    <scope>NUCLEOTIDE SEQUENCE</scope>
    <source>
        <strain evidence="8">CCMP2712</strain>
    </source>
</reference>
<feature type="compositionally biased region" description="Polar residues" evidence="6">
    <location>
        <begin position="398"/>
        <end position="407"/>
    </location>
</feature>
<dbReference type="PaxDb" id="55529-EKX53042"/>
<comment type="subcellular location">
    <subcellularLocation>
        <location evidence="1">Nucleus</location>
    </subcellularLocation>
</comment>
<dbReference type="KEGG" id="gtt:GUITHDRAFT_64720"/>
<comment type="similarity">
    <text evidence="2">Belongs to the DNA mismatch repair MutL/HexB family.</text>
</comment>
<dbReference type="GeneID" id="17309724"/>
<feature type="region of interest" description="Disordered" evidence="6">
    <location>
        <begin position="383"/>
        <end position="408"/>
    </location>
</feature>
<dbReference type="InterPro" id="IPR038973">
    <property type="entry name" value="MutL/Mlh/Pms-like"/>
</dbReference>
<dbReference type="GO" id="GO:0140664">
    <property type="term" value="F:ATP-dependent DNA damage sensor activity"/>
    <property type="evidence" value="ECO:0007669"/>
    <property type="project" value="InterPro"/>
</dbReference>
<proteinExistence type="inferred from homology"/>
<dbReference type="FunFam" id="3.30.230.10:FF:000014">
    <property type="entry name" value="DNA mismatch repair protein Mlh1"/>
    <property type="match status" value="1"/>
</dbReference>
<organism evidence="8">
    <name type="scientific">Guillardia theta (strain CCMP2712)</name>
    <name type="common">Cryptophyte</name>
    <dbReference type="NCBI Taxonomy" id="905079"/>
    <lineage>
        <taxon>Eukaryota</taxon>
        <taxon>Cryptophyceae</taxon>
        <taxon>Pyrenomonadales</taxon>
        <taxon>Geminigeraceae</taxon>
        <taxon>Guillardia</taxon>
    </lineage>
</organism>
<dbReference type="GO" id="GO:0030983">
    <property type="term" value="F:mismatched DNA binding"/>
    <property type="evidence" value="ECO:0007669"/>
    <property type="project" value="InterPro"/>
</dbReference>
<keyword evidence="3" id="KW-0227">DNA damage</keyword>
<dbReference type="FunFam" id="3.30.565.10:FF:000003">
    <property type="entry name" value="DNA mismatch repair endonuclease MutL"/>
    <property type="match status" value="1"/>
</dbReference>
<dbReference type="eggNOG" id="KOG1979">
    <property type="taxonomic scope" value="Eukaryota"/>
</dbReference>
<dbReference type="InterPro" id="IPR014721">
    <property type="entry name" value="Ribsml_uS5_D2-typ_fold_subgr"/>
</dbReference>
<dbReference type="GO" id="GO:0005524">
    <property type="term" value="F:ATP binding"/>
    <property type="evidence" value="ECO:0007669"/>
    <property type="project" value="InterPro"/>
</dbReference>
<dbReference type="AlphaFoldDB" id="L1JXF0"/>
<dbReference type="SUPFAM" id="SSF55874">
    <property type="entry name" value="ATPase domain of HSP90 chaperone/DNA topoisomerase II/histidine kinase"/>
    <property type="match status" value="1"/>
</dbReference>
<dbReference type="PROSITE" id="PS00058">
    <property type="entry name" value="DNA_MISMATCH_REPAIR_1"/>
    <property type="match status" value="1"/>
</dbReference>
<evidence type="ECO:0000256" key="1">
    <source>
        <dbReference type="ARBA" id="ARBA00004123"/>
    </source>
</evidence>
<evidence type="ECO:0000259" key="7">
    <source>
        <dbReference type="SMART" id="SM01340"/>
    </source>
</evidence>
<dbReference type="Gene3D" id="3.30.565.10">
    <property type="entry name" value="Histidine kinase-like ATPase, C-terminal domain"/>
    <property type="match status" value="1"/>
</dbReference>
<gene>
    <name evidence="8" type="primary">Mlh1</name>
    <name evidence="8" type="ORF">GUITHDRAFT_64720</name>
</gene>
<dbReference type="HOGENOM" id="CLU_004131_2_0_1"/>
<dbReference type="InterPro" id="IPR013507">
    <property type="entry name" value="DNA_mismatch_S5_2-like"/>
</dbReference>
<accession>L1JXF0</accession>
<feature type="domain" description="DNA mismatch repair protein S5" evidence="7">
    <location>
        <begin position="220"/>
        <end position="367"/>
    </location>
</feature>
<dbReference type="Pfam" id="PF01119">
    <property type="entry name" value="DNA_mis_repair"/>
    <property type="match status" value="1"/>
</dbReference>
<dbReference type="GO" id="GO:0032389">
    <property type="term" value="C:MutLalpha complex"/>
    <property type="evidence" value="ECO:0007669"/>
    <property type="project" value="TreeGrafter"/>
</dbReference>
<dbReference type="RefSeq" id="XP_005840022.1">
    <property type="nucleotide sequence ID" value="XM_005839965.1"/>
</dbReference>
<keyword evidence="5" id="KW-0539">Nucleus</keyword>
<dbReference type="Pfam" id="PF16413">
    <property type="entry name" value="Mlh1_C"/>
    <property type="match status" value="1"/>
</dbReference>
<protein>
    <submittedName>
        <fullName evidence="8">Mlh1 mismatch repair mutL</fullName>
    </submittedName>
</protein>
<evidence type="ECO:0000256" key="6">
    <source>
        <dbReference type="SAM" id="MobiDB-lite"/>
    </source>
</evidence>
<dbReference type="InterPro" id="IPR036890">
    <property type="entry name" value="HATPase_C_sf"/>
</dbReference>
<feature type="non-terminal residue" evidence="8">
    <location>
        <position position="748"/>
    </location>
</feature>
<dbReference type="PANTHER" id="PTHR10073:SF12">
    <property type="entry name" value="DNA MISMATCH REPAIR PROTEIN MLH1"/>
    <property type="match status" value="1"/>
</dbReference>
<dbReference type="InterPro" id="IPR014762">
    <property type="entry name" value="DNA_mismatch_repair_CS"/>
</dbReference>
<name>L1JXF0_GUITC</name>
<sequence>RRLDEETVNRIAAGEVIHRPANALKELLENSIDAGSTTISIQVKSGGLKLLQVTDNGHGIKKEDLKIAVERFTTSKLSKYEDLTSISTFGFRGEALASISHVAHLNITTMTADSACAYKAHYKDSKLIPPVACAGVKGTTITVEDLFYNVPNRLKAWKHSSDDLLVMTPSQALKNPTEEYNKIVEVTYTFVSTVALKLQQAGENSGDVRTRVNSSSKENIRNIYGAALARELIESLKVKVLYPDCRHKCLISGFQLNMQLSNPNYSVKRTIFILFINGRLVESGPIKRVLESVYSQACLHHMNFVCIVQLTEEQYLPKGSHPFVYMSLKFPPSQLDVNVHPTKQEVRFLDEEEVVQYIQDEIEKCLLGANASRTFSIQTLLPGAPEKSKADSDDEQPANRSVNNVAPSKQVRVTAATEAGQMERFVTRLPPITDTSQARVTRSIIIPVCYARKRQRGDPAGGLVPSDRRVLDAETESLPPTVRKRQRQRAECNLTSIKNLINRVENKTHEALAEIFRDHAFVGCASETLALIQHSTKLYLIDLPAVSRETVYQSCLKRFGDFDRIELTTPAPIRDLVRAVLDTPQSGWTPEDGDKDEISEYVTDLLVRQKGEMLDVYFAMKFDDQNETICSLPELIDNLLPPMELLPMFLLRLAIQVDWTNEEKCFHTIAKELADFYMNRSGGEGNDREASAESQAEKLRNAEWSWTMQHVMFPSIRFLLQPPKSFSDDGSVVQLVCTSQLYRVFERC</sequence>
<dbReference type="CDD" id="cd16926">
    <property type="entry name" value="HATPase_MutL-MLH-PMS-like"/>
    <property type="match status" value="1"/>
</dbReference>
<evidence type="ECO:0000256" key="3">
    <source>
        <dbReference type="ARBA" id="ARBA00022763"/>
    </source>
</evidence>
<evidence type="ECO:0000313" key="8">
    <source>
        <dbReference type="EMBL" id="EKX53042.1"/>
    </source>
</evidence>
<dbReference type="InterPro" id="IPR020568">
    <property type="entry name" value="Ribosomal_Su5_D2-typ_SF"/>
</dbReference>
<dbReference type="PANTHER" id="PTHR10073">
    <property type="entry name" value="DNA MISMATCH REPAIR PROTEIN MLH, PMS, MUTL"/>
    <property type="match status" value="1"/>
</dbReference>
<dbReference type="Gene3D" id="3.30.230.10">
    <property type="match status" value="1"/>
</dbReference>
<evidence type="ECO:0000256" key="5">
    <source>
        <dbReference type="ARBA" id="ARBA00023242"/>
    </source>
</evidence>
<dbReference type="InterPro" id="IPR002099">
    <property type="entry name" value="MutL/Mlh/PMS"/>
</dbReference>